<organism evidence="1 2">
    <name type="scientific">Gimesia panareensis</name>
    <dbReference type="NCBI Taxonomy" id="2527978"/>
    <lineage>
        <taxon>Bacteria</taxon>
        <taxon>Pseudomonadati</taxon>
        <taxon>Planctomycetota</taxon>
        <taxon>Planctomycetia</taxon>
        <taxon>Planctomycetales</taxon>
        <taxon>Planctomycetaceae</taxon>
        <taxon>Gimesia</taxon>
    </lineage>
</organism>
<proteinExistence type="predicted"/>
<evidence type="ECO:0000313" key="2">
    <source>
        <dbReference type="Proteomes" id="UP000320839"/>
    </source>
</evidence>
<protein>
    <submittedName>
        <fullName evidence="1">Uncharacterized protein</fullName>
    </submittedName>
</protein>
<gene>
    <name evidence="1" type="ORF">Pan153_38700</name>
</gene>
<reference evidence="1 2" key="1">
    <citation type="submission" date="2019-02" db="EMBL/GenBank/DDBJ databases">
        <title>Deep-cultivation of Planctomycetes and their phenomic and genomic characterization uncovers novel biology.</title>
        <authorList>
            <person name="Wiegand S."/>
            <person name="Jogler M."/>
            <person name="Boedeker C."/>
            <person name="Pinto D."/>
            <person name="Vollmers J."/>
            <person name="Rivas-Marin E."/>
            <person name="Kohn T."/>
            <person name="Peeters S.H."/>
            <person name="Heuer A."/>
            <person name="Rast P."/>
            <person name="Oberbeckmann S."/>
            <person name="Bunk B."/>
            <person name="Jeske O."/>
            <person name="Meyerdierks A."/>
            <person name="Storesund J.E."/>
            <person name="Kallscheuer N."/>
            <person name="Luecker S."/>
            <person name="Lage O.M."/>
            <person name="Pohl T."/>
            <person name="Merkel B.J."/>
            <person name="Hornburger P."/>
            <person name="Mueller R.-W."/>
            <person name="Bruemmer F."/>
            <person name="Labrenz M."/>
            <person name="Spormann A.M."/>
            <person name="Op den Camp H."/>
            <person name="Overmann J."/>
            <person name="Amann R."/>
            <person name="Jetten M.S.M."/>
            <person name="Mascher T."/>
            <person name="Medema M.H."/>
            <person name="Devos D.P."/>
            <person name="Kaster A.-K."/>
            <person name="Ovreas L."/>
            <person name="Rohde M."/>
            <person name="Galperin M.Y."/>
            <person name="Jogler C."/>
        </authorList>
    </citation>
    <scope>NUCLEOTIDE SEQUENCE [LARGE SCALE GENOMIC DNA]</scope>
    <source>
        <strain evidence="1 2">Pan153</strain>
    </source>
</reference>
<sequence>MTVQALDGFTLSLPGNRIVQEMDVRTDFVFALPRFKSLFLQRFSVDDDPFRKVQPGKGVFRECRI</sequence>
<evidence type="ECO:0000313" key="1">
    <source>
        <dbReference type="EMBL" id="QDV19205.1"/>
    </source>
</evidence>
<dbReference type="AlphaFoldDB" id="A0A518FSC9"/>
<dbReference type="Proteomes" id="UP000320839">
    <property type="component" value="Chromosome"/>
</dbReference>
<accession>A0A518FSC9</accession>
<name>A0A518FSC9_9PLAN</name>
<dbReference type="EMBL" id="CP036317">
    <property type="protein sequence ID" value="QDV19205.1"/>
    <property type="molecule type" value="Genomic_DNA"/>
</dbReference>